<evidence type="ECO:0000313" key="2">
    <source>
        <dbReference type="Proteomes" id="UP000007954"/>
    </source>
</evidence>
<organism evidence="1 2">
    <name type="scientific">Haloquadratum walsbyi (strain DSM 16854 / JCM 12705 / C23)</name>
    <dbReference type="NCBI Taxonomy" id="768065"/>
    <lineage>
        <taxon>Archaea</taxon>
        <taxon>Methanobacteriati</taxon>
        <taxon>Methanobacteriota</taxon>
        <taxon>Stenosarchaea group</taxon>
        <taxon>Halobacteria</taxon>
        <taxon>Halobacteriales</taxon>
        <taxon>Haloferacaceae</taxon>
        <taxon>Haloquadratum</taxon>
    </lineage>
</organism>
<protein>
    <submittedName>
        <fullName evidence="1">Small CPxCG-related zinc finger protein</fullName>
    </submittedName>
</protein>
<proteinExistence type="predicted"/>
<dbReference type="AlphaFoldDB" id="G0LIZ4"/>
<accession>G0LIZ4</accession>
<dbReference type="EMBL" id="FR746099">
    <property type="protein sequence ID" value="CCC40562.1"/>
    <property type="molecule type" value="Genomic_DNA"/>
</dbReference>
<name>G0LIZ4_HALWC</name>
<reference evidence="1 2" key="1">
    <citation type="journal article" date="2011" name="PLoS ONE">
        <title>Haloquadratum walsbyi: limited diversity in a global pond.</title>
        <authorList>
            <person name="Dyall-Smith M."/>
            <person name="Pfeiffer F."/>
            <person name="Klee K."/>
            <person name="Palm P."/>
            <person name="Gross K."/>
            <person name="Schuster S.C."/>
            <person name="Rampp M."/>
            <person name="Oesterhelt D."/>
        </authorList>
    </citation>
    <scope>NUCLEOTIDE SEQUENCE [LARGE SCALE GENOMIC DNA]</scope>
    <source>
        <strain evidence="2">DSM 16854 / JCM 12705 / C23</strain>
    </source>
</reference>
<dbReference type="KEGG" id="hwc:Hqrw_2735"/>
<sequence length="37" mass="4296">MNTICYECNKSYTELQLLPGEVDLCPQCFERKLNGEL</sequence>
<dbReference type="Proteomes" id="UP000007954">
    <property type="component" value="Chromosome"/>
</dbReference>
<evidence type="ECO:0000313" key="1">
    <source>
        <dbReference type="EMBL" id="CCC40562.1"/>
    </source>
</evidence>
<gene>
    <name evidence="1" type="ordered locus">Hqrw_2735</name>
</gene>
<dbReference type="HOGENOM" id="CLU_215619_0_0_2"/>